<keyword evidence="3" id="KW-1185">Reference proteome</keyword>
<dbReference type="AlphaFoldDB" id="A0AA37GGN3"/>
<organism evidence="2 3">
    <name type="scientific">Colletotrichum liriopes</name>
    <dbReference type="NCBI Taxonomy" id="708192"/>
    <lineage>
        <taxon>Eukaryota</taxon>
        <taxon>Fungi</taxon>
        <taxon>Dikarya</taxon>
        <taxon>Ascomycota</taxon>
        <taxon>Pezizomycotina</taxon>
        <taxon>Sordariomycetes</taxon>
        <taxon>Hypocreomycetidae</taxon>
        <taxon>Glomerellales</taxon>
        <taxon>Glomerellaceae</taxon>
        <taxon>Colletotrichum</taxon>
        <taxon>Colletotrichum spaethianum species complex</taxon>
    </lineage>
</organism>
<reference evidence="2 3" key="1">
    <citation type="submission" date="2021-07" db="EMBL/GenBank/DDBJ databases">
        <title>Genome data of Colletotrichum spaethianum.</title>
        <authorList>
            <person name="Utami Y.D."/>
            <person name="Hiruma K."/>
        </authorList>
    </citation>
    <scope>NUCLEOTIDE SEQUENCE [LARGE SCALE GENOMIC DNA]</scope>
    <source>
        <strain evidence="2 3">MAFF 242679</strain>
    </source>
</reference>
<keyword evidence="1" id="KW-0175">Coiled coil</keyword>
<name>A0AA37GGN3_9PEZI</name>
<sequence length="160" mass="19279">MFRIFNHMVPLPRPSAIVCHPMGTYFGLDAIELYGVDNQQPAERSGHLIKEHEEDNRDLEAEYDMKMRQVLDQHNVNIRSLHMDINYNGNALKARKFQKKFVRRMKDLQNEKVRNKIWLGLWYDKRATRYMNFLRKEWIECDYCRGYPFWGDELPPMAKP</sequence>
<accession>A0AA37GGN3</accession>
<dbReference type="EMBL" id="BPPX01000005">
    <property type="protein sequence ID" value="GJC80347.1"/>
    <property type="molecule type" value="Genomic_DNA"/>
</dbReference>
<comment type="caution">
    <text evidence="2">The sequence shown here is derived from an EMBL/GenBank/DDBJ whole genome shotgun (WGS) entry which is preliminary data.</text>
</comment>
<dbReference type="Proteomes" id="UP001055172">
    <property type="component" value="Unassembled WGS sequence"/>
</dbReference>
<evidence type="ECO:0000313" key="3">
    <source>
        <dbReference type="Proteomes" id="UP001055172"/>
    </source>
</evidence>
<gene>
    <name evidence="2" type="ORF">ColLi_03185</name>
</gene>
<protein>
    <submittedName>
        <fullName evidence="2">Uncharacterized protein</fullName>
    </submittedName>
</protein>
<evidence type="ECO:0000256" key="1">
    <source>
        <dbReference type="SAM" id="Coils"/>
    </source>
</evidence>
<feature type="coiled-coil region" evidence="1">
    <location>
        <begin position="42"/>
        <end position="69"/>
    </location>
</feature>
<proteinExistence type="predicted"/>
<evidence type="ECO:0000313" key="2">
    <source>
        <dbReference type="EMBL" id="GJC80347.1"/>
    </source>
</evidence>